<dbReference type="EMBL" id="SMBX01000004">
    <property type="protein sequence ID" value="TCU99147.1"/>
    <property type="molecule type" value="Genomic_DNA"/>
</dbReference>
<evidence type="ECO:0000259" key="10">
    <source>
        <dbReference type="Pfam" id="PF04290"/>
    </source>
</evidence>
<comment type="caution">
    <text evidence="11">The sequence shown here is derived from an EMBL/GenBank/DDBJ whole genome shotgun (WGS) entry which is preliminary data.</text>
</comment>
<reference evidence="11 12" key="1">
    <citation type="submission" date="2019-03" db="EMBL/GenBank/DDBJ databases">
        <title>Genomic Encyclopedia of Type Strains, Phase IV (KMG-IV): sequencing the most valuable type-strain genomes for metagenomic binning, comparative biology and taxonomic classification.</title>
        <authorList>
            <person name="Goeker M."/>
        </authorList>
    </citation>
    <scope>NUCLEOTIDE SEQUENCE [LARGE SCALE GENOMIC DNA]</scope>
    <source>
        <strain evidence="11 12">DSM 100048</strain>
    </source>
</reference>
<keyword evidence="5 9" id="KW-0812">Transmembrane</keyword>
<comment type="subcellular location">
    <subcellularLocation>
        <location evidence="1 9">Cell inner membrane</location>
        <topology evidence="1 9">Multi-pass membrane protein</topology>
    </subcellularLocation>
</comment>
<evidence type="ECO:0000256" key="8">
    <source>
        <dbReference type="ARBA" id="ARBA00038436"/>
    </source>
</evidence>
<dbReference type="GO" id="GO:0022857">
    <property type="term" value="F:transmembrane transporter activity"/>
    <property type="evidence" value="ECO:0007669"/>
    <property type="project" value="UniProtKB-UniRule"/>
</dbReference>
<dbReference type="InterPro" id="IPR007387">
    <property type="entry name" value="TRAP_DctQ"/>
</dbReference>
<dbReference type="RefSeq" id="WP_132476704.1">
    <property type="nucleotide sequence ID" value="NZ_JBHRVM010000001.1"/>
</dbReference>
<evidence type="ECO:0000256" key="5">
    <source>
        <dbReference type="ARBA" id="ARBA00022692"/>
    </source>
</evidence>
<keyword evidence="7 9" id="KW-0472">Membrane</keyword>
<protein>
    <recommendedName>
        <fullName evidence="9">TRAP transporter small permease protein</fullName>
    </recommendedName>
</protein>
<evidence type="ECO:0000313" key="12">
    <source>
        <dbReference type="Proteomes" id="UP000294692"/>
    </source>
</evidence>
<feature type="transmembrane region" description="Helical" evidence="9">
    <location>
        <begin position="97"/>
        <end position="116"/>
    </location>
</feature>
<sequence length="171" mass="18742">MASLLARGLDRINSLTYTLLFLMLAAMVAIVFWQVAVRFALPPLGIIVSAPWTEEAARYLMIWSIFLGGSVAASKGLLIAVNALIDALPAHAARYTRLLALSCTIAFLAVLTWYGWVWSEFGAVETSPVLTISKRWLYLAMPVGTALMLLNLLSVLIRIALQPARQAESHQ</sequence>
<feature type="transmembrane region" description="Helical" evidence="9">
    <location>
        <begin position="136"/>
        <end position="161"/>
    </location>
</feature>
<name>A0A4R3V6Y0_9BURK</name>
<dbReference type="Pfam" id="PF04290">
    <property type="entry name" value="DctQ"/>
    <property type="match status" value="1"/>
</dbReference>
<evidence type="ECO:0000313" key="11">
    <source>
        <dbReference type="EMBL" id="TCU99147.1"/>
    </source>
</evidence>
<evidence type="ECO:0000256" key="6">
    <source>
        <dbReference type="ARBA" id="ARBA00022989"/>
    </source>
</evidence>
<evidence type="ECO:0000256" key="1">
    <source>
        <dbReference type="ARBA" id="ARBA00004429"/>
    </source>
</evidence>
<proteinExistence type="inferred from homology"/>
<dbReference type="InterPro" id="IPR055348">
    <property type="entry name" value="DctQ"/>
</dbReference>
<accession>A0A4R3V6Y0</accession>
<feature type="transmembrane region" description="Helical" evidence="9">
    <location>
        <begin position="61"/>
        <end position="85"/>
    </location>
</feature>
<keyword evidence="4 9" id="KW-0997">Cell inner membrane</keyword>
<comment type="function">
    <text evidence="9">Part of the tripartite ATP-independent periplasmic (TRAP) transport system.</text>
</comment>
<comment type="subunit">
    <text evidence="9">The complex comprises the extracytoplasmic solute receptor protein and the two transmembrane proteins.</text>
</comment>
<keyword evidence="12" id="KW-1185">Reference proteome</keyword>
<evidence type="ECO:0000256" key="7">
    <source>
        <dbReference type="ARBA" id="ARBA00023136"/>
    </source>
</evidence>
<feature type="transmembrane region" description="Helical" evidence="9">
    <location>
        <begin position="20"/>
        <end position="41"/>
    </location>
</feature>
<dbReference type="GO" id="GO:0015740">
    <property type="term" value="P:C4-dicarboxylate transport"/>
    <property type="evidence" value="ECO:0007669"/>
    <property type="project" value="TreeGrafter"/>
</dbReference>
<dbReference type="PANTHER" id="PTHR35011:SF2">
    <property type="entry name" value="2,3-DIKETO-L-GULONATE TRAP TRANSPORTER SMALL PERMEASE PROTEIN YIAM"/>
    <property type="match status" value="1"/>
</dbReference>
<dbReference type="Proteomes" id="UP000294692">
    <property type="component" value="Unassembled WGS sequence"/>
</dbReference>
<organism evidence="11 12">
    <name type="scientific">Paracandidimonas soli</name>
    <dbReference type="NCBI Taxonomy" id="1917182"/>
    <lineage>
        <taxon>Bacteria</taxon>
        <taxon>Pseudomonadati</taxon>
        <taxon>Pseudomonadota</taxon>
        <taxon>Betaproteobacteria</taxon>
        <taxon>Burkholderiales</taxon>
        <taxon>Alcaligenaceae</taxon>
        <taxon>Paracandidimonas</taxon>
    </lineage>
</organism>
<dbReference type="PANTHER" id="PTHR35011">
    <property type="entry name" value="2,3-DIKETO-L-GULONATE TRAP TRANSPORTER SMALL PERMEASE PROTEIN YIAM"/>
    <property type="match status" value="1"/>
</dbReference>
<evidence type="ECO:0000256" key="4">
    <source>
        <dbReference type="ARBA" id="ARBA00022519"/>
    </source>
</evidence>
<dbReference type="AlphaFoldDB" id="A0A4R3V6Y0"/>
<evidence type="ECO:0000256" key="2">
    <source>
        <dbReference type="ARBA" id="ARBA00022448"/>
    </source>
</evidence>
<evidence type="ECO:0000256" key="3">
    <source>
        <dbReference type="ARBA" id="ARBA00022475"/>
    </source>
</evidence>
<gene>
    <name evidence="11" type="ORF">EV686_104246</name>
</gene>
<keyword evidence="6 9" id="KW-1133">Transmembrane helix</keyword>
<keyword evidence="3" id="KW-1003">Cell membrane</keyword>
<dbReference type="OrthoDB" id="9815614at2"/>
<keyword evidence="2 9" id="KW-0813">Transport</keyword>
<feature type="domain" description="Tripartite ATP-independent periplasmic transporters DctQ component" evidence="10">
    <location>
        <begin position="27"/>
        <end position="159"/>
    </location>
</feature>
<comment type="similarity">
    <text evidence="8 9">Belongs to the TRAP transporter small permease family.</text>
</comment>
<evidence type="ECO:0000256" key="9">
    <source>
        <dbReference type="RuleBase" id="RU369079"/>
    </source>
</evidence>
<dbReference type="GO" id="GO:0005886">
    <property type="term" value="C:plasma membrane"/>
    <property type="evidence" value="ECO:0007669"/>
    <property type="project" value="UniProtKB-SubCell"/>
</dbReference>